<feature type="signal peptide" evidence="6">
    <location>
        <begin position="1"/>
        <end position="22"/>
    </location>
</feature>
<dbReference type="Gene3D" id="1.25.40.390">
    <property type="match status" value="1"/>
</dbReference>
<evidence type="ECO:0000256" key="4">
    <source>
        <dbReference type="ARBA" id="ARBA00023136"/>
    </source>
</evidence>
<evidence type="ECO:0000259" key="7">
    <source>
        <dbReference type="Pfam" id="PF07980"/>
    </source>
</evidence>
<dbReference type="Proteomes" id="UP000323884">
    <property type="component" value="Unassembled WGS sequence"/>
</dbReference>
<proteinExistence type="inferred from homology"/>
<evidence type="ECO:0000256" key="6">
    <source>
        <dbReference type="SAM" id="SignalP"/>
    </source>
</evidence>
<evidence type="ECO:0000256" key="1">
    <source>
        <dbReference type="ARBA" id="ARBA00004442"/>
    </source>
</evidence>
<comment type="caution">
    <text evidence="8">The sequence shown here is derived from an EMBL/GenBank/DDBJ whole genome shotgun (WGS) entry which is preliminary data.</text>
</comment>
<name>A0A5D8ZPW7_9FLAO</name>
<keyword evidence="3 6" id="KW-0732">Signal</keyword>
<dbReference type="Pfam" id="PF07980">
    <property type="entry name" value="SusD_RagB"/>
    <property type="match status" value="1"/>
</dbReference>
<gene>
    <name evidence="8" type="ORF">FW781_12260</name>
</gene>
<sequence length="547" mass="59379">MKRNIIKLLFIAGTLAALPVLNSCSDAIDAVQPGQLDDSEAIATIDGMQAFLIGSVYGTLETANEVYLSSVITDEVKPGDGSGGQEFQLHRFIVSGGVGTYPELIWQSHYRTINRINRLLEGASKITPNGAAETASYNKIVAQARAIRAFCYLELETYFSTNMADENALGVILSDKVDEGNFVQRPRVSNKDIYTLINNDLQSARNAFTQFDTSASAAAKSDANKYYVGKSFVNAVSARFNLYRGNYAQAKIDAQAVIDATTGVSGASFSLTAGTPILPTVIPPAVPPAIGTAAWNSAFYSTSNSFNPYRNLWDDKDGFRGETIFSLGRQATGANGIAIGSRYNLNNSSVTGTPWWYLGRNLYNILTGLQNDVRRYAFIDPSSTPNPNYQAPGVNTRLDKLIVDKYPGKTGSNTRNDIKSLRLSEMYFILSEVAANAGDFTGAANYIKAIRDARNTQGTATTAPVYANATAAFKDILNERRIELSFEGHRYIDLKRLAVKAGVSMDRHSTDDIVDVSNLTNGDYRYTLPIPSSEVAGNASVQQNPGY</sequence>
<accession>A0A5D8ZPW7</accession>
<keyword evidence="9" id="KW-1185">Reference proteome</keyword>
<dbReference type="InterPro" id="IPR011990">
    <property type="entry name" value="TPR-like_helical_dom_sf"/>
</dbReference>
<comment type="subcellular location">
    <subcellularLocation>
        <location evidence="1">Cell outer membrane</location>
    </subcellularLocation>
</comment>
<evidence type="ECO:0000256" key="5">
    <source>
        <dbReference type="ARBA" id="ARBA00023237"/>
    </source>
</evidence>
<dbReference type="InterPro" id="IPR012944">
    <property type="entry name" value="SusD_RagB_dom"/>
</dbReference>
<feature type="domain" description="RagB/SusD" evidence="7">
    <location>
        <begin position="378"/>
        <end position="547"/>
    </location>
</feature>
<dbReference type="OrthoDB" id="630434at2"/>
<feature type="chain" id="PRO_5022781257" evidence="6">
    <location>
        <begin position="23"/>
        <end position="547"/>
    </location>
</feature>
<keyword evidence="5" id="KW-0998">Cell outer membrane</keyword>
<evidence type="ECO:0000256" key="2">
    <source>
        <dbReference type="ARBA" id="ARBA00006275"/>
    </source>
</evidence>
<dbReference type="AlphaFoldDB" id="A0A5D8ZPW7"/>
<organism evidence="8 9">
    <name type="scientific">Chryseobacterium panacisoli</name>
    <dbReference type="NCBI Taxonomy" id="1807141"/>
    <lineage>
        <taxon>Bacteria</taxon>
        <taxon>Pseudomonadati</taxon>
        <taxon>Bacteroidota</taxon>
        <taxon>Flavobacteriia</taxon>
        <taxon>Flavobacteriales</taxon>
        <taxon>Weeksellaceae</taxon>
        <taxon>Chryseobacterium group</taxon>
        <taxon>Chryseobacterium</taxon>
    </lineage>
</organism>
<evidence type="ECO:0000256" key="3">
    <source>
        <dbReference type="ARBA" id="ARBA00022729"/>
    </source>
</evidence>
<dbReference type="RefSeq" id="WP_149387696.1">
    <property type="nucleotide sequence ID" value="NZ_VTRU01000002.1"/>
</dbReference>
<reference evidence="8 9" key="1">
    <citation type="submission" date="2019-08" db="EMBL/GenBank/DDBJ databases">
        <title>Draft genome sequence of Chryseobacterium sp. Gsoil 183.</title>
        <authorList>
            <person name="Im W.-T."/>
        </authorList>
    </citation>
    <scope>NUCLEOTIDE SEQUENCE [LARGE SCALE GENOMIC DNA]</scope>
    <source>
        <strain evidence="8 9">Gsoil 183</strain>
    </source>
</reference>
<dbReference type="GO" id="GO:0009279">
    <property type="term" value="C:cell outer membrane"/>
    <property type="evidence" value="ECO:0007669"/>
    <property type="project" value="UniProtKB-SubCell"/>
</dbReference>
<comment type="similarity">
    <text evidence="2">Belongs to the SusD family.</text>
</comment>
<dbReference type="EMBL" id="VTRU01000002">
    <property type="protein sequence ID" value="TZF96203.1"/>
    <property type="molecule type" value="Genomic_DNA"/>
</dbReference>
<evidence type="ECO:0000313" key="8">
    <source>
        <dbReference type="EMBL" id="TZF96203.1"/>
    </source>
</evidence>
<evidence type="ECO:0000313" key="9">
    <source>
        <dbReference type="Proteomes" id="UP000323884"/>
    </source>
</evidence>
<keyword evidence="4" id="KW-0472">Membrane</keyword>
<dbReference type="SUPFAM" id="SSF48452">
    <property type="entry name" value="TPR-like"/>
    <property type="match status" value="1"/>
</dbReference>
<protein>
    <submittedName>
        <fullName evidence="8">RagB/SusD family nutrient uptake outer membrane protein</fullName>
    </submittedName>
</protein>